<name>T1FI77_HELRO</name>
<organism evidence="2 3">
    <name type="scientific">Helobdella robusta</name>
    <name type="common">Californian leech</name>
    <dbReference type="NCBI Taxonomy" id="6412"/>
    <lineage>
        <taxon>Eukaryota</taxon>
        <taxon>Metazoa</taxon>
        <taxon>Spiralia</taxon>
        <taxon>Lophotrochozoa</taxon>
        <taxon>Annelida</taxon>
        <taxon>Clitellata</taxon>
        <taxon>Hirudinea</taxon>
        <taxon>Rhynchobdellida</taxon>
        <taxon>Glossiphoniidae</taxon>
        <taxon>Helobdella</taxon>
    </lineage>
</organism>
<keyword evidence="3" id="KW-1185">Reference proteome</keyword>
<dbReference type="RefSeq" id="XP_009030958.1">
    <property type="nucleotide sequence ID" value="XM_009032710.1"/>
</dbReference>
<evidence type="ECO:0000313" key="3">
    <source>
        <dbReference type="Proteomes" id="UP000015101"/>
    </source>
</evidence>
<dbReference type="Gene3D" id="2.30.29.30">
    <property type="entry name" value="Pleckstrin-homology domain (PH domain)/Phosphotyrosine-binding domain (PTB)"/>
    <property type="match status" value="1"/>
</dbReference>
<sequence length="167" mass="19137">MEPNCRKRKAACISDVENNPDLKFEVWITTGRIQGFGTLCLGRDEVTLHAFYTNAKFVWDYKQIKYFNYVGETFELQIMNQSDAGASGVFTFEGCPGDRMLLEFRRKQSMHEHYPSKLSKECGMNDFPFQDVCFHGIVHHTDTTCNEHSSMVDIIKVVSADKFAVCP</sequence>
<evidence type="ECO:0000313" key="2">
    <source>
        <dbReference type="EnsemblMetazoa" id="HelroP182450"/>
    </source>
</evidence>
<dbReference type="KEGG" id="hro:HELRODRAFT_182450"/>
<protein>
    <submittedName>
        <fullName evidence="1 2">Uncharacterized protein</fullName>
    </submittedName>
</protein>
<dbReference type="InParanoid" id="T1FI77"/>
<dbReference type="Proteomes" id="UP000015101">
    <property type="component" value="Unassembled WGS sequence"/>
</dbReference>
<accession>T1FI77</accession>
<dbReference type="HOGENOM" id="CLU_1596324_0_0_1"/>
<dbReference type="CTD" id="20208526"/>
<dbReference type="EMBL" id="AMQM01008205">
    <property type="status" value="NOT_ANNOTATED_CDS"/>
    <property type="molecule type" value="Genomic_DNA"/>
</dbReference>
<gene>
    <name evidence="2" type="primary">20208526</name>
    <name evidence="1" type="ORF">HELRODRAFT_182450</name>
</gene>
<dbReference type="GeneID" id="20208526"/>
<evidence type="ECO:0000313" key="1">
    <source>
        <dbReference type="EMBL" id="ESN90978.1"/>
    </source>
</evidence>
<reference evidence="1 3" key="2">
    <citation type="journal article" date="2013" name="Nature">
        <title>Insights into bilaterian evolution from three spiralian genomes.</title>
        <authorList>
            <person name="Simakov O."/>
            <person name="Marletaz F."/>
            <person name="Cho S.J."/>
            <person name="Edsinger-Gonzales E."/>
            <person name="Havlak P."/>
            <person name="Hellsten U."/>
            <person name="Kuo D.H."/>
            <person name="Larsson T."/>
            <person name="Lv J."/>
            <person name="Arendt D."/>
            <person name="Savage R."/>
            <person name="Osoegawa K."/>
            <person name="de Jong P."/>
            <person name="Grimwood J."/>
            <person name="Chapman J.A."/>
            <person name="Shapiro H."/>
            <person name="Aerts A."/>
            <person name="Otillar R.P."/>
            <person name="Terry A.Y."/>
            <person name="Boore J.L."/>
            <person name="Grigoriev I.V."/>
            <person name="Lindberg D.R."/>
            <person name="Seaver E.C."/>
            <person name="Weisblat D.A."/>
            <person name="Putnam N.H."/>
            <person name="Rokhsar D.S."/>
        </authorList>
    </citation>
    <scope>NUCLEOTIDE SEQUENCE</scope>
</reference>
<dbReference type="EnsemblMetazoa" id="HelroT182450">
    <property type="protein sequence ID" value="HelroP182450"/>
    <property type="gene ID" value="HelroG182450"/>
</dbReference>
<dbReference type="EMBL" id="KB097736">
    <property type="protein sequence ID" value="ESN90978.1"/>
    <property type="molecule type" value="Genomic_DNA"/>
</dbReference>
<dbReference type="AlphaFoldDB" id="T1FI77"/>
<proteinExistence type="predicted"/>
<reference evidence="3" key="1">
    <citation type="submission" date="2012-12" db="EMBL/GenBank/DDBJ databases">
        <authorList>
            <person name="Hellsten U."/>
            <person name="Grimwood J."/>
            <person name="Chapman J.A."/>
            <person name="Shapiro H."/>
            <person name="Aerts A."/>
            <person name="Otillar R.P."/>
            <person name="Terry A.Y."/>
            <person name="Boore J.L."/>
            <person name="Simakov O."/>
            <person name="Marletaz F."/>
            <person name="Cho S.-J."/>
            <person name="Edsinger-Gonzales E."/>
            <person name="Havlak P."/>
            <person name="Kuo D.-H."/>
            <person name="Larsson T."/>
            <person name="Lv J."/>
            <person name="Arendt D."/>
            <person name="Savage R."/>
            <person name="Osoegawa K."/>
            <person name="de Jong P."/>
            <person name="Lindberg D.R."/>
            <person name="Seaver E.C."/>
            <person name="Weisblat D.A."/>
            <person name="Putnam N.H."/>
            <person name="Grigoriev I.V."/>
            <person name="Rokhsar D.S."/>
        </authorList>
    </citation>
    <scope>NUCLEOTIDE SEQUENCE</scope>
</reference>
<dbReference type="InterPro" id="IPR011993">
    <property type="entry name" value="PH-like_dom_sf"/>
</dbReference>
<reference evidence="2" key="3">
    <citation type="submission" date="2015-06" db="UniProtKB">
        <authorList>
            <consortium name="EnsemblMetazoa"/>
        </authorList>
    </citation>
    <scope>IDENTIFICATION</scope>
</reference>